<dbReference type="GO" id="GO:0003678">
    <property type="term" value="F:DNA helicase activity"/>
    <property type="evidence" value="ECO:0007669"/>
    <property type="project" value="InterPro"/>
</dbReference>
<dbReference type="Pfam" id="PF03796">
    <property type="entry name" value="DnaB_C"/>
    <property type="match status" value="1"/>
</dbReference>
<feature type="domain" description="SF4 helicase" evidence="2">
    <location>
        <begin position="164"/>
        <end position="393"/>
    </location>
</feature>
<keyword evidence="3" id="KW-0067">ATP-binding</keyword>
<feature type="region of interest" description="Disordered" evidence="1">
    <location>
        <begin position="362"/>
        <end position="384"/>
    </location>
</feature>
<dbReference type="InterPro" id="IPR027417">
    <property type="entry name" value="P-loop_NTPase"/>
</dbReference>
<dbReference type="PANTHER" id="PTHR30153:SF2">
    <property type="entry name" value="REPLICATIVE DNA HELICASE"/>
    <property type="match status" value="1"/>
</dbReference>
<dbReference type="GO" id="GO:0005524">
    <property type="term" value="F:ATP binding"/>
    <property type="evidence" value="ECO:0007669"/>
    <property type="project" value="InterPro"/>
</dbReference>
<dbReference type="Proteomes" id="UP000198618">
    <property type="component" value="Unassembled WGS sequence"/>
</dbReference>
<dbReference type="InterPro" id="IPR007694">
    <property type="entry name" value="DNA_helicase_DnaB-like_C"/>
</dbReference>
<dbReference type="RefSeq" id="WP_090870348.1">
    <property type="nucleotide sequence ID" value="NZ_FOHE01000011.1"/>
</dbReference>
<sequence>MPAYGESFLSKILDDGNVSAVRSHSIEESDFATESERNVFQYITEYAEANRGQAPDFRTVVEEFPDFYYREGVSDSYEWLTRQLKSDAAKREFIALVNDKDTQRMIEQSDGNDFIKELQSKLDRITMRTSVREKIGTDVKNDTNKFLEEYRKRKAGESFRLWESKFNGINKAIGGYYSGNTYAWYGKSGRGKSVFVMEDGAIEPAFQGANVLVWAREMSKFEWMARAYASISARVSGTVEKIDGVDYEVGFENSKLLSGKLDEGYEAGLEMFLEKLDDILPGNITVRAIDDEDFTRADVRQLESDIIQTNADIVVIDPIYLMDFEQNRSRTAGGDVAETSKKLRALAGRTNTVIHVVTQAEEVSANTDEEGNRELQPPKRSEVKKSKQILEDAFNLFGIDTVDGRFMIEIGKGRNGGEGTQVEGVYLPNYGIVREISEDTLSADEFTKEF</sequence>
<evidence type="ECO:0000313" key="4">
    <source>
        <dbReference type="Proteomes" id="UP000198618"/>
    </source>
</evidence>
<keyword evidence="4" id="KW-1185">Reference proteome</keyword>
<name>A0A1I0EE41_9BACI</name>
<gene>
    <name evidence="3" type="ORF">SAMN05216389_11146</name>
</gene>
<dbReference type="PANTHER" id="PTHR30153">
    <property type="entry name" value="REPLICATIVE DNA HELICASE DNAB"/>
    <property type="match status" value="1"/>
</dbReference>
<dbReference type="GO" id="GO:0006260">
    <property type="term" value="P:DNA replication"/>
    <property type="evidence" value="ECO:0007669"/>
    <property type="project" value="InterPro"/>
</dbReference>
<evidence type="ECO:0000313" key="3">
    <source>
        <dbReference type="EMBL" id="SET43008.1"/>
    </source>
</evidence>
<dbReference type="OrthoDB" id="2914472at2"/>
<accession>A0A1I0EE41</accession>
<protein>
    <submittedName>
        <fullName evidence="3">Replicative DNA helicase</fullName>
    </submittedName>
</protein>
<dbReference type="EMBL" id="FOHE01000011">
    <property type="protein sequence ID" value="SET43008.1"/>
    <property type="molecule type" value="Genomic_DNA"/>
</dbReference>
<evidence type="ECO:0000259" key="2">
    <source>
        <dbReference type="Pfam" id="PF03796"/>
    </source>
</evidence>
<dbReference type="SUPFAM" id="SSF52540">
    <property type="entry name" value="P-loop containing nucleoside triphosphate hydrolases"/>
    <property type="match status" value="1"/>
</dbReference>
<dbReference type="GO" id="GO:0005829">
    <property type="term" value="C:cytosol"/>
    <property type="evidence" value="ECO:0007669"/>
    <property type="project" value="TreeGrafter"/>
</dbReference>
<proteinExistence type="predicted"/>
<organism evidence="3 4">
    <name type="scientific">Oceanobacillus limi</name>
    <dbReference type="NCBI Taxonomy" id="930131"/>
    <lineage>
        <taxon>Bacteria</taxon>
        <taxon>Bacillati</taxon>
        <taxon>Bacillota</taxon>
        <taxon>Bacilli</taxon>
        <taxon>Bacillales</taxon>
        <taxon>Bacillaceae</taxon>
        <taxon>Oceanobacillus</taxon>
    </lineage>
</organism>
<dbReference type="Gene3D" id="3.40.50.300">
    <property type="entry name" value="P-loop containing nucleotide triphosphate hydrolases"/>
    <property type="match status" value="1"/>
</dbReference>
<feature type="compositionally biased region" description="Basic and acidic residues" evidence="1">
    <location>
        <begin position="370"/>
        <end position="384"/>
    </location>
</feature>
<evidence type="ECO:0000256" key="1">
    <source>
        <dbReference type="SAM" id="MobiDB-lite"/>
    </source>
</evidence>
<dbReference type="STRING" id="930131.SAMN05216389_11146"/>
<keyword evidence="3" id="KW-0378">Hydrolase</keyword>
<dbReference type="AlphaFoldDB" id="A0A1I0EE41"/>
<keyword evidence="3" id="KW-0347">Helicase</keyword>
<keyword evidence="3" id="KW-0547">Nucleotide-binding</keyword>
<reference evidence="3 4" key="1">
    <citation type="submission" date="2016-10" db="EMBL/GenBank/DDBJ databases">
        <authorList>
            <person name="de Groot N.N."/>
        </authorList>
    </citation>
    <scope>NUCLEOTIDE SEQUENCE [LARGE SCALE GENOMIC DNA]</scope>
    <source>
        <strain evidence="3 4">IBRC-M 10780</strain>
    </source>
</reference>